<accession>T2J7J5</accession>
<dbReference type="PANTHER" id="PTHR30483">
    <property type="entry name" value="LEUCINE-SPECIFIC-BINDING PROTEIN"/>
    <property type="match status" value="1"/>
</dbReference>
<dbReference type="Proteomes" id="UP000018198">
    <property type="component" value="Unassembled WGS sequence"/>
</dbReference>
<dbReference type="GO" id="GO:0016020">
    <property type="term" value="C:membrane"/>
    <property type="evidence" value="ECO:0007669"/>
    <property type="project" value="UniProtKB-SubCell"/>
</dbReference>
<dbReference type="InterPro" id="IPR028082">
    <property type="entry name" value="Peripla_BP_I"/>
</dbReference>
<evidence type="ECO:0000259" key="7">
    <source>
        <dbReference type="Pfam" id="PF01094"/>
    </source>
</evidence>
<evidence type="ECO:0000256" key="4">
    <source>
        <dbReference type="ARBA" id="ARBA00023136"/>
    </source>
</evidence>
<dbReference type="SUPFAM" id="SSF53822">
    <property type="entry name" value="Periplasmic binding protein-like I"/>
    <property type="match status" value="1"/>
</dbReference>
<keyword evidence="4 6" id="KW-0472">Membrane</keyword>
<feature type="region of interest" description="Disordered" evidence="5">
    <location>
        <begin position="136"/>
        <end position="207"/>
    </location>
</feature>
<organism evidence="8 9">
    <name type="scientific">Crocosphaera watsonii WH 0401</name>
    <dbReference type="NCBI Taxonomy" id="555881"/>
    <lineage>
        <taxon>Bacteria</taxon>
        <taxon>Bacillati</taxon>
        <taxon>Cyanobacteriota</taxon>
        <taxon>Cyanophyceae</taxon>
        <taxon>Oscillatoriophycideae</taxon>
        <taxon>Chroococcales</taxon>
        <taxon>Aphanothecaceae</taxon>
        <taxon>Crocosphaera</taxon>
    </lineage>
</organism>
<protein>
    <recommendedName>
        <fullName evidence="7">Receptor ligand binding region domain-containing protein</fullName>
    </recommendedName>
</protein>
<dbReference type="CDD" id="cd06268">
    <property type="entry name" value="PBP1_ABC_transporter_LIVBP-like"/>
    <property type="match status" value="1"/>
</dbReference>
<comment type="subcellular location">
    <subcellularLocation>
        <location evidence="1">Membrane</location>
    </subcellularLocation>
</comment>
<evidence type="ECO:0000256" key="2">
    <source>
        <dbReference type="ARBA" id="ARBA00022692"/>
    </source>
</evidence>
<feature type="compositionally biased region" description="Pro residues" evidence="5">
    <location>
        <begin position="141"/>
        <end position="204"/>
    </location>
</feature>
<keyword evidence="2 6" id="KW-0812">Transmembrane</keyword>
<sequence>MCTTKVLVDANFLVNVNDEDKKLLELMEEYHQVLKITVVLDCLAKVCDDHEKLLSDRFENRIKVISIDSLKDSECESILTLLNSVEHWSDDYDSRVEMAFYSSSDYTHILTDKSEHFEKADKHTKVKVLRIHELEELLKQPPNPPETVSPNPPESVSPNPPESVLPNPPEPVSPNPPEPVSPNPPESVPPNPPEPVSPNPPESVPPNSIKERWESLLRTIESLISLINSWIKSIYRSRKVLGLILLAVIVCLCVIFFHRLSFQNYCPLYNDEFISCGEKILTEETNASSEVFDKYAKNPVDYFKDSNYKDSVENFILAFKQNPTPEILIYLNNALLEVNKKSANTLAVAVPISKSKGNATDEERELAKEILRGVAQVQTLVNICLFPDDLDFLPESITIKTHNDFCDRIKDKDKGLRIVIVDDVNDKDKANILADKLHEFKKKSILAVIGHNSSDLSIEVIPKYNQNKLVLISPGSSSEIDSLMKDDFFFRTVPTITYEVQPLVEYMNKKNLKNAAVFYNGDSNFSQPLFEKFNKEFVKKGGKVVKKFVGRDNDNTSFTKDNFDI</sequence>
<dbReference type="InterPro" id="IPR001828">
    <property type="entry name" value="ANF_lig-bd_rcpt"/>
</dbReference>
<feature type="domain" description="Receptor ligand binding region" evidence="7">
    <location>
        <begin position="416"/>
        <end position="549"/>
    </location>
</feature>
<proteinExistence type="predicted"/>
<evidence type="ECO:0000256" key="6">
    <source>
        <dbReference type="SAM" id="Phobius"/>
    </source>
</evidence>
<dbReference type="EMBL" id="CAQM01000255">
    <property type="protein sequence ID" value="CCQ61014.1"/>
    <property type="molecule type" value="Genomic_DNA"/>
</dbReference>
<evidence type="ECO:0000256" key="5">
    <source>
        <dbReference type="SAM" id="MobiDB-lite"/>
    </source>
</evidence>
<keyword evidence="3 6" id="KW-1133">Transmembrane helix</keyword>
<gene>
    <name evidence="8" type="ORF">CWATWH0401_1587</name>
</gene>
<comment type="caution">
    <text evidence="8">The sequence shown here is derived from an EMBL/GenBank/DDBJ whole genome shotgun (WGS) entry which is preliminary data.</text>
</comment>
<reference evidence="8 9" key="2">
    <citation type="submission" date="2013-09" db="EMBL/GenBank/DDBJ databases">
        <title>Whole genome comparison of six Crocosphaera watsonii strains with differing phenotypes.</title>
        <authorList>
            <person name="Bench S.R."/>
            <person name="Heller P."/>
            <person name="Frank I."/>
            <person name="Arciniega M."/>
            <person name="Shilova I.N."/>
            <person name="Zehr J.P."/>
        </authorList>
    </citation>
    <scope>NUCLEOTIDE SEQUENCE [LARGE SCALE GENOMIC DNA]</scope>
    <source>
        <strain evidence="8 9">WH 0401</strain>
    </source>
</reference>
<evidence type="ECO:0000313" key="8">
    <source>
        <dbReference type="EMBL" id="CCQ61014.1"/>
    </source>
</evidence>
<evidence type="ECO:0000313" key="9">
    <source>
        <dbReference type="Proteomes" id="UP000018198"/>
    </source>
</evidence>
<dbReference type="RefSeq" id="WP_021835081.1">
    <property type="nucleotide sequence ID" value="NZ_CAQM01000255.1"/>
</dbReference>
<evidence type="ECO:0000256" key="1">
    <source>
        <dbReference type="ARBA" id="ARBA00004370"/>
    </source>
</evidence>
<name>T2J7J5_CROWT</name>
<dbReference type="PANTHER" id="PTHR30483:SF6">
    <property type="entry name" value="PERIPLASMIC BINDING PROTEIN OF ABC TRANSPORTER FOR NATURAL AMINO ACIDS"/>
    <property type="match status" value="1"/>
</dbReference>
<dbReference type="InterPro" id="IPR051010">
    <property type="entry name" value="BCAA_transport"/>
</dbReference>
<feature type="transmembrane region" description="Helical" evidence="6">
    <location>
        <begin position="240"/>
        <end position="260"/>
    </location>
</feature>
<dbReference type="Gene3D" id="3.40.50.2300">
    <property type="match status" value="2"/>
</dbReference>
<dbReference type="AlphaFoldDB" id="T2J7J5"/>
<reference evidence="8 9" key="1">
    <citation type="submission" date="2013-01" db="EMBL/GenBank/DDBJ databases">
        <authorList>
            <person name="Bench S."/>
        </authorList>
    </citation>
    <scope>NUCLEOTIDE SEQUENCE [LARGE SCALE GENOMIC DNA]</scope>
    <source>
        <strain evidence="8 9">WH 0401</strain>
    </source>
</reference>
<evidence type="ECO:0000256" key="3">
    <source>
        <dbReference type="ARBA" id="ARBA00022989"/>
    </source>
</evidence>
<dbReference type="Pfam" id="PF01094">
    <property type="entry name" value="ANF_receptor"/>
    <property type="match status" value="1"/>
</dbReference>